<dbReference type="InterPro" id="IPR050900">
    <property type="entry name" value="Transposase_IS3/IS150/IS904"/>
</dbReference>
<dbReference type="GO" id="GO:0015074">
    <property type="term" value="P:DNA integration"/>
    <property type="evidence" value="ECO:0007669"/>
    <property type="project" value="InterPro"/>
</dbReference>
<dbReference type="Pfam" id="PF01527">
    <property type="entry name" value="HTH_Tnp_1"/>
    <property type="match status" value="1"/>
</dbReference>
<evidence type="ECO:0000259" key="1">
    <source>
        <dbReference type="PROSITE" id="PS50994"/>
    </source>
</evidence>
<dbReference type="PANTHER" id="PTHR46889:SF4">
    <property type="entry name" value="TRANSPOSASE INSO FOR INSERTION SEQUENCE ELEMENT IS911B-RELATED"/>
    <property type="match status" value="1"/>
</dbReference>
<dbReference type="Pfam" id="PF13333">
    <property type="entry name" value="rve_2"/>
    <property type="match status" value="1"/>
</dbReference>
<organism evidence="2">
    <name type="scientific">Lactococcus lactis</name>
    <dbReference type="NCBI Taxonomy" id="1358"/>
    <lineage>
        <taxon>Bacteria</taxon>
        <taxon>Bacillati</taxon>
        <taxon>Bacillota</taxon>
        <taxon>Bacilli</taxon>
        <taxon>Lactobacillales</taxon>
        <taxon>Streptococcaceae</taxon>
        <taxon>Lactococcus</taxon>
    </lineage>
</organism>
<feature type="domain" description="Integrase catalytic" evidence="1">
    <location>
        <begin position="213"/>
        <end position="377"/>
    </location>
</feature>
<dbReference type="GO" id="GO:0004803">
    <property type="term" value="F:transposase activity"/>
    <property type="evidence" value="ECO:0007669"/>
    <property type="project" value="InterPro"/>
</dbReference>
<dbReference type="SUPFAM" id="SSF53098">
    <property type="entry name" value="Ribonuclease H-like"/>
    <property type="match status" value="1"/>
</dbReference>
<reference evidence="2" key="1">
    <citation type="submission" date="1995-03" db="EMBL/GenBank/DDBJ databases">
        <title>An insertion-sequence near the origin of replication of the lactococcal plasmid pWV04 changes its copy-number and its compatibility properties.</title>
        <authorList>
            <person name="Kiewiet R."/>
            <person name="Seegers J."/>
            <person name="Venema G."/>
            <person name="Bron S."/>
        </authorList>
    </citation>
    <scope>NUCLEOTIDE SEQUENCE</scope>
    <source>
        <strain evidence="2">MG1363</strain>
        <plasmid evidence="2">pWV04</plasmid>
    </source>
</reference>
<accession>Q48608</accession>
<keyword evidence="2" id="KW-0614">Plasmid</keyword>
<dbReference type="Pfam" id="PF00665">
    <property type="entry name" value="rve"/>
    <property type="match status" value="1"/>
</dbReference>
<protein>
    <submittedName>
        <fullName evidence="2">Transposase</fullName>
    </submittedName>
</protein>
<dbReference type="InterPro" id="IPR001584">
    <property type="entry name" value="Integrase_cat-core"/>
</dbReference>
<dbReference type="InterPro" id="IPR009057">
    <property type="entry name" value="Homeodomain-like_sf"/>
</dbReference>
<dbReference type="InterPro" id="IPR012337">
    <property type="entry name" value="RNaseH-like_sf"/>
</dbReference>
<dbReference type="PROSITE" id="PS50994">
    <property type="entry name" value="INTEGRASE"/>
    <property type="match status" value="1"/>
</dbReference>
<dbReference type="AlphaFoldDB" id="Q48608"/>
<evidence type="ECO:0000313" key="2">
    <source>
        <dbReference type="EMBL" id="AAB01067.1"/>
    </source>
</evidence>
<dbReference type="NCBIfam" id="NF033516">
    <property type="entry name" value="transpos_IS3"/>
    <property type="match status" value="1"/>
</dbReference>
<dbReference type="GO" id="GO:0003677">
    <property type="term" value="F:DNA binding"/>
    <property type="evidence" value="ECO:0007669"/>
    <property type="project" value="InterPro"/>
</dbReference>
<dbReference type="EMBL" id="U23813">
    <property type="protein sequence ID" value="AAB01067.1"/>
    <property type="molecule type" value="Genomic_DNA"/>
</dbReference>
<sequence length="385" mass="45300">MSGFKRYDEDFKQSLVNLYQTGKTQTELCKDYGVSSSALAKWIKQYSQVRLEDNTVLTAKPDFKNYKKGMPARGRKSDLKKSECHIHAKLQVRLKAIYRLRFEHTTVMLCRVLHVNRSTYYNFINKRPSKREIENQRLRKLLLEIYMKAKKRIGTRAFKIILLRDYGVNISEGRILRLLKSMTLPKMSTIKPRFKSNKSPVFSSDNLLKQEFNPNSPNQVWTTDFTYISIGPKRHVYLCAILDLYSRKCIAWKVSDRIDAKLACDTLEIAINKRKPKEPIIFHSDQGSQFKSASFRKLLDEHQLLASYSKPGYPYDNAVTEVFFKYLKQREINRRTYHSIQEVQLSCFEYIEQFYNNYNPHSANNGLTPNQKEKIILRKYSSFCV</sequence>
<dbReference type="InterPro" id="IPR036397">
    <property type="entry name" value="RNaseH_sf"/>
</dbReference>
<dbReference type="GO" id="GO:0006313">
    <property type="term" value="P:DNA transposition"/>
    <property type="evidence" value="ECO:0007669"/>
    <property type="project" value="InterPro"/>
</dbReference>
<name>Q48608_9LACT</name>
<dbReference type="InterPro" id="IPR048020">
    <property type="entry name" value="Transpos_IS3"/>
</dbReference>
<proteinExistence type="predicted"/>
<geneLocation type="plasmid" evidence="2">
    <name>pWV04</name>
</geneLocation>
<dbReference type="InterPro" id="IPR002514">
    <property type="entry name" value="Transposase_8"/>
</dbReference>
<dbReference type="SUPFAM" id="SSF46689">
    <property type="entry name" value="Homeodomain-like"/>
    <property type="match status" value="1"/>
</dbReference>
<dbReference type="PANTHER" id="PTHR46889">
    <property type="entry name" value="TRANSPOSASE INSF FOR INSERTION SEQUENCE IS3B-RELATED"/>
    <property type="match status" value="1"/>
</dbReference>
<dbReference type="Gene3D" id="1.10.10.60">
    <property type="entry name" value="Homeodomain-like"/>
    <property type="match status" value="1"/>
</dbReference>
<dbReference type="Gene3D" id="3.30.420.10">
    <property type="entry name" value="Ribonuclease H-like superfamily/Ribonuclease H"/>
    <property type="match status" value="1"/>
</dbReference>